<dbReference type="OrthoDB" id="117590at2759"/>
<comment type="caution">
    <text evidence="2">The sequence shown here is derived from an EMBL/GenBank/DDBJ whole genome shotgun (WGS) entry which is preliminary data.</text>
</comment>
<protein>
    <submittedName>
        <fullName evidence="2">Elongation factor 1-alpha</fullName>
    </submittedName>
</protein>
<dbReference type="Proteomes" id="UP000198211">
    <property type="component" value="Unassembled WGS sequence"/>
</dbReference>
<organism evidence="2 3">
    <name type="scientific">Phytophthora megakarya</name>
    <dbReference type="NCBI Taxonomy" id="4795"/>
    <lineage>
        <taxon>Eukaryota</taxon>
        <taxon>Sar</taxon>
        <taxon>Stramenopiles</taxon>
        <taxon>Oomycota</taxon>
        <taxon>Peronosporomycetes</taxon>
        <taxon>Peronosporales</taxon>
        <taxon>Peronosporaceae</taxon>
        <taxon>Phytophthora</taxon>
    </lineage>
</organism>
<keyword evidence="1" id="KW-0812">Transmembrane</keyword>
<dbReference type="GO" id="GO:0003746">
    <property type="term" value="F:translation elongation factor activity"/>
    <property type="evidence" value="ECO:0007669"/>
    <property type="project" value="UniProtKB-KW"/>
</dbReference>
<evidence type="ECO:0000313" key="2">
    <source>
        <dbReference type="EMBL" id="OWZ17361.1"/>
    </source>
</evidence>
<reference evidence="3" key="1">
    <citation type="submission" date="2017-03" db="EMBL/GenBank/DDBJ databases">
        <title>Phytopthora megakarya and P. palmivora, two closely related causual agents of cacao black pod achieved similar genome size and gene model numbers by different mechanisms.</title>
        <authorList>
            <person name="Ali S."/>
            <person name="Shao J."/>
            <person name="Larry D.J."/>
            <person name="Kronmiller B."/>
            <person name="Shen D."/>
            <person name="Strem M.D."/>
            <person name="Melnick R.L."/>
            <person name="Guiltinan M.J."/>
            <person name="Tyler B.M."/>
            <person name="Meinhardt L.W."/>
            <person name="Bailey B.A."/>
        </authorList>
    </citation>
    <scope>NUCLEOTIDE SEQUENCE [LARGE SCALE GENOMIC DNA]</scope>
    <source>
        <strain evidence="3">zdho120</strain>
    </source>
</reference>
<name>A0A225WI13_9STRA</name>
<dbReference type="AlphaFoldDB" id="A0A225WI13"/>
<feature type="transmembrane region" description="Helical" evidence="1">
    <location>
        <begin position="182"/>
        <end position="204"/>
    </location>
</feature>
<sequence length="206" mass="22022">MLQVDASTVTQLPAIKVHTDSECGDKPSFVVFLPGESCDDYTLDECMSDDSDNTTSFSVSCTNNYRTLTDTVFGNTSYLITELYEDGTECGTLVSVVVYTLDGKCHGFSGVGSQVTLNANNSITVIQDTDGTCTELDYSTLDTIPSDMINSGECFEHSVVVYTNEGANTTTTSTTTGDAKSFAMTSFVTPMLAILVSVVVQTIFAL</sequence>
<evidence type="ECO:0000256" key="1">
    <source>
        <dbReference type="SAM" id="Phobius"/>
    </source>
</evidence>
<gene>
    <name evidence="2" type="ORF">PHMEG_0008705</name>
</gene>
<proteinExistence type="predicted"/>
<keyword evidence="1" id="KW-1133">Transmembrane helix</keyword>
<evidence type="ECO:0000313" key="3">
    <source>
        <dbReference type="Proteomes" id="UP000198211"/>
    </source>
</evidence>
<keyword evidence="3" id="KW-1185">Reference proteome</keyword>
<keyword evidence="2" id="KW-0251">Elongation factor</keyword>
<keyword evidence="1" id="KW-0472">Membrane</keyword>
<accession>A0A225WI13</accession>
<keyword evidence="2" id="KW-0648">Protein biosynthesis</keyword>
<dbReference type="EMBL" id="NBNE01000767">
    <property type="protein sequence ID" value="OWZ17361.1"/>
    <property type="molecule type" value="Genomic_DNA"/>
</dbReference>